<organism evidence="1 2">
    <name type="scientific">Galbibacter orientalis DSM 19592</name>
    <dbReference type="NCBI Taxonomy" id="926559"/>
    <lineage>
        <taxon>Bacteria</taxon>
        <taxon>Pseudomonadati</taxon>
        <taxon>Bacteroidota</taxon>
        <taxon>Flavobacteriia</taxon>
        <taxon>Flavobacteriales</taxon>
        <taxon>Flavobacteriaceae</taxon>
        <taxon>Galbibacter</taxon>
    </lineage>
</organism>
<gene>
    <name evidence="1" type="ORF">JoomaDRAFT_2609</name>
</gene>
<dbReference type="AlphaFoldDB" id="I3C7I8"/>
<dbReference type="STRING" id="926559.JoomaDRAFT_2609"/>
<dbReference type="Proteomes" id="UP000004690">
    <property type="component" value="Unassembled WGS sequence"/>
</dbReference>
<protein>
    <submittedName>
        <fullName evidence="1">Uncharacterized protein</fullName>
    </submittedName>
</protein>
<name>I3C7I8_9FLAO</name>
<evidence type="ECO:0000313" key="1">
    <source>
        <dbReference type="EMBL" id="EIJ39581.1"/>
    </source>
</evidence>
<reference evidence="1 2" key="1">
    <citation type="submission" date="2012-02" db="EMBL/GenBank/DDBJ databases">
        <title>Improved High-Quality Draft genome of Joostella marina DSM 19592.</title>
        <authorList>
            <consortium name="US DOE Joint Genome Institute (JGI-PGF)"/>
            <person name="Lucas S."/>
            <person name="Copeland A."/>
            <person name="Lapidus A."/>
            <person name="Bruce D."/>
            <person name="Goodwin L."/>
            <person name="Pitluck S."/>
            <person name="Peters L."/>
            <person name="Chertkov O."/>
            <person name="Ovchinnikova G."/>
            <person name="Kyrpides N."/>
            <person name="Mavromatis K."/>
            <person name="Detter J.C."/>
            <person name="Han C."/>
            <person name="Land M."/>
            <person name="Hauser L."/>
            <person name="Markowitz V."/>
            <person name="Cheng J.-F."/>
            <person name="Hugenholtz P."/>
            <person name="Woyke T."/>
            <person name="Wu D."/>
            <person name="Tindall B."/>
            <person name="Brambilla E."/>
            <person name="Klenk H.-P."/>
            <person name="Eisen J.A."/>
        </authorList>
    </citation>
    <scope>NUCLEOTIDE SEQUENCE [LARGE SCALE GENOMIC DNA]</scope>
    <source>
        <strain evidence="1 2">DSM 19592</strain>
    </source>
</reference>
<accession>I3C7I8</accession>
<dbReference type="EMBL" id="JH651379">
    <property type="protein sequence ID" value="EIJ39581.1"/>
    <property type="molecule type" value="Genomic_DNA"/>
</dbReference>
<evidence type="ECO:0000313" key="2">
    <source>
        <dbReference type="Proteomes" id="UP000004690"/>
    </source>
</evidence>
<sequence>MPKIGFSNFERFVTPIYDKKNKAFTSYGIIFWSPELKFNEDGNIISKEYYENLNKLHLYLELRIYIFLRKTLFKNGMTNCKNRNYWYLFAQSFYIIYF</sequence>
<proteinExistence type="predicted"/>
<keyword evidence="2" id="KW-1185">Reference proteome</keyword>
<dbReference type="HOGENOM" id="CLU_2329996_0_0_10"/>